<protein>
    <recommendedName>
        <fullName evidence="3 4">N5-carboxyaminoimidazole ribonucleotide mutase</fullName>
        <shortName evidence="3 4">N5-CAIR mutase</shortName>
        <ecNumber evidence="3 4">5.4.99.18</ecNumber>
    </recommendedName>
    <alternativeName>
        <fullName evidence="3">5-(carboxyamino)imidazole ribonucleotide mutase</fullName>
    </alternativeName>
</protein>
<dbReference type="EC" id="5.4.99.18" evidence="3 4"/>
<dbReference type="UniPathway" id="UPA00074">
    <property type="reaction ID" value="UER00943"/>
</dbReference>
<dbReference type="SMART" id="SM01001">
    <property type="entry name" value="AIRC"/>
    <property type="match status" value="1"/>
</dbReference>
<feature type="domain" description="PurE" evidence="7">
    <location>
        <begin position="4"/>
        <end position="153"/>
    </location>
</feature>
<dbReference type="InterPro" id="IPR000031">
    <property type="entry name" value="PurE_dom"/>
</dbReference>
<dbReference type="Proteomes" id="UP000231025">
    <property type="component" value="Unassembled WGS sequence"/>
</dbReference>
<evidence type="ECO:0000256" key="1">
    <source>
        <dbReference type="ARBA" id="ARBA00022755"/>
    </source>
</evidence>
<keyword evidence="2 3" id="KW-0413">Isomerase</keyword>
<dbReference type="NCBIfam" id="TIGR01162">
    <property type="entry name" value="purE"/>
    <property type="match status" value="1"/>
</dbReference>
<dbReference type="PIRSF" id="PIRSF001338">
    <property type="entry name" value="AIR_carboxylase"/>
    <property type="match status" value="1"/>
</dbReference>
<evidence type="ECO:0000256" key="4">
    <source>
        <dbReference type="PIRNR" id="PIRNR001338"/>
    </source>
</evidence>
<keyword evidence="6" id="KW-0472">Membrane</keyword>
<sequence>MDKPLVSIVMGSDSDLLIVKEAAEILNEFAVSYETLVLSAHRSPKATEKYAKTALERGIKVIIAAAGGAAHLAGVMAAFFPLPVIGIPIKTKSLDGLDSLLSIVQMPPGVPVATVGINASKNAALLAIEILAVNDNNLRKKIELYKKQMAENVDKKNNKLNQLGVKKYYDQFKNYS</sequence>
<evidence type="ECO:0000313" key="8">
    <source>
        <dbReference type="EMBL" id="PIP15384.1"/>
    </source>
</evidence>
<feature type="binding site" evidence="3 5">
    <location>
        <position position="15"/>
    </location>
    <ligand>
        <name>substrate</name>
    </ligand>
</feature>
<keyword evidence="6" id="KW-1133">Transmembrane helix</keyword>
<dbReference type="AlphaFoldDB" id="A0A2G9Y847"/>
<keyword evidence="1 3" id="KW-0658">Purine biosynthesis</keyword>
<dbReference type="GO" id="GO:0034023">
    <property type="term" value="F:5-(carboxyamino)imidazole ribonucleotide mutase activity"/>
    <property type="evidence" value="ECO:0007669"/>
    <property type="project" value="UniProtKB-UniRule"/>
</dbReference>
<feature type="binding site" evidence="3 5">
    <location>
        <position position="42"/>
    </location>
    <ligand>
        <name>substrate</name>
    </ligand>
</feature>
<comment type="pathway">
    <text evidence="3 4">Purine metabolism; IMP biosynthesis via de novo pathway; 5-amino-1-(5-phospho-D-ribosyl)imidazole-4-carboxylate from 5-amino-1-(5-phospho-D-ribosyl)imidazole (N5-CAIR route): step 2/2.</text>
</comment>
<evidence type="ECO:0000256" key="2">
    <source>
        <dbReference type="ARBA" id="ARBA00023235"/>
    </source>
</evidence>
<keyword evidence="6" id="KW-0812">Transmembrane</keyword>
<evidence type="ECO:0000313" key="9">
    <source>
        <dbReference type="Proteomes" id="UP000231025"/>
    </source>
</evidence>
<comment type="caution">
    <text evidence="8">The sequence shown here is derived from an EMBL/GenBank/DDBJ whole genome shotgun (WGS) entry which is preliminary data.</text>
</comment>
<dbReference type="Pfam" id="PF00731">
    <property type="entry name" value="AIRC"/>
    <property type="match status" value="1"/>
</dbReference>
<evidence type="ECO:0000256" key="5">
    <source>
        <dbReference type="PIRSR" id="PIRSR001338-1"/>
    </source>
</evidence>
<comment type="similarity">
    <text evidence="3">Belongs to the AIR carboxylase family. Class I subfamily.</text>
</comment>
<proteinExistence type="inferred from homology"/>
<dbReference type="GO" id="GO:0006189">
    <property type="term" value="P:'de novo' IMP biosynthetic process"/>
    <property type="evidence" value="ECO:0007669"/>
    <property type="project" value="UniProtKB-UniRule"/>
</dbReference>
<evidence type="ECO:0000256" key="6">
    <source>
        <dbReference type="SAM" id="Phobius"/>
    </source>
</evidence>
<evidence type="ECO:0000259" key="7">
    <source>
        <dbReference type="SMART" id="SM01001"/>
    </source>
</evidence>
<comment type="function">
    <text evidence="3 4">Catalyzes the conversion of N5-carboxyaminoimidazole ribonucleotide (N5-CAIR) to 4-carboxy-5-aminoimidazole ribonucleotide (CAIR).</text>
</comment>
<dbReference type="PANTHER" id="PTHR23046:SF2">
    <property type="entry name" value="PHOSPHORIBOSYLAMINOIMIDAZOLE CARBOXYLASE"/>
    <property type="match status" value="1"/>
</dbReference>
<dbReference type="InterPro" id="IPR033747">
    <property type="entry name" value="PurE_ClassI"/>
</dbReference>
<gene>
    <name evidence="3 8" type="primary">purE</name>
    <name evidence="8" type="ORF">COX47_00095</name>
</gene>
<reference evidence="8 9" key="1">
    <citation type="submission" date="2017-09" db="EMBL/GenBank/DDBJ databases">
        <title>Depth-based differentiation of microbial function through sediment-hosted aquifers and enrichment of novel symbionts in the deep terrestrial subsurface.</title>
        <authorList>
            <person name="Probst A.J."/>
            <person name="Ladd B."/>
            <person name="Jarett J.K."/>
            <person name="Geller-Mcgrath D.E."/>
            <person name="Sieber C.M."/>
            <person name="Emerson J.B."/>
            <person name="Anantharaman K."/>
            <person name="Thomas B.C."/>
            <person name="Malmstrom R."/>
            <person name="Stieglmeier M."/>
            <person name="Klingl A."/>
            <person name="Woyke T."/>
            <person name="Ryan C.M."/>
            <person name="Banfield J.F."/>
        </authorList>
    </citation>
    <scope>NUCLEOTIDE SEQUENCE [LARGE SCALE GENOMIC DNA]</scope>
    <source>
        <strain evidence="8">CG23_combo_of_CG06-09_8_20_14_all_35_49</strain>
    </source>
</reference>
<feature type="binding site" evidence="3 5">
    <location>
        <position position="12"/>
    </location>
    <ligand>
        <name>substrate</name>
    </ligand>
</feature>
<dbReference type="EMBL" id="PCRE01000001">
    <property type="protein sequence ID" value="PIP15384.1"/>
    <property type="molecule type" value="Genomic_DNA"/>
</dbReference>
<comment type="catalytic activity">
    <reaction evidence="3 4">
        <text>5-carboxyamino-1-(5-phospho-D-ribosyl)imidazole + H(+) = 5-amino-1-(5-phospho-D-ribosyl)imidazole-4-carboxylate</text>
        <dbReference type="Rhea" id="RHEA:13193"/>
        <dbReference type="ChEBI" id="CHEBI:15378"/>
        <dbReference type="ChEBI" id="CHEBI:58730"/>
        <dbReference type="ChEBI" id="CHEBI:77657"/>
        <dbReference type="EC" id="5.4.99.18"/>
    </reaction>
</comment>
<organism evidence="8 9">
    <name type="scientific">Candidatus Roizmanbacteria bacterium CG23_combo_of_CG06-09_8_20_14_all_35_49</name>
    <dbReference type="NCBI Taxonomy" id="1974863"/>
    <lineage>
        <taxon>Bacteria</taxon>
        <taxon>Candidatus Roizmaniibacteriota</taxon>
    </lineage>
</organism>
<dbReference type="SUPFAM" id="SSF52255">
    <property type="entry name" value="N5-CAIR mutase (phosphoribosylaminoimidazole carboxylase, PurE)"/>
    <property type="match status" value="1"/>
</dbReference>
<dbReference type="PANTHER" id="PTHR23046">
    <property type="entry name" value="PHOSPHORIBOSYLAMINOIMIDAZOLE CARBOXYLASE CATALYTIC SUBUNIT"/>
    <property type="match status" value="1"/>
</dbReference>
<evidence type="ECO:0000256" key="3">
    <source>
        <dbReference type="HAMAP-Rule" id="MF_01929"/>
    </source>
</evidence>
<dbReference type="Gene3D" id="3.40.50.1970">
    <property type="match status" value="1"/>
</dbReference>
<name>A0A2G9Y847_9BACT</name>
<feature type="transmembrane region" description="Helical" evidence="6">
    <location>
        <begin position="61"/>
        <end position="82"/>
    </location>
</feature>
<dbReference type="HAMAP" id="MF_01929">
    <property type="entry name" value="PurE_classI"/>
    <property type="match status" value="1"/>
</dbReference>
<dbReference type="InterPro" id="IPR024694">
    <property type="entry name" value="PurE_prokaryotes"/>
</dbReference>
<accession>A0A2G9Y847</accession>